<keyword evidence="2 6" id="KW-0031">Aminopeptidase</keyword>
<feature type="binding site" evidence="6">
    <location>
        <position position="104"/>
    </location>
    <ligand>
        <name>a divalent metal cation</name>
        <dbReference type="ChEBI" id="CHEBI:60240"/>
        <label>1</label>
    </ligand>
</feature>
<sequence>MTVQSRQDLRGLKRIGQIVAFTRKTMLNNLQPGITTAELDEIAGKVFAYYGARSAPRLTYKFPGFTCISVNNEVAHGIPGPKMIHGGDLVNIDVSAELDGYYADTGATVVVEPAPLIIEPSIFLKQNLCRCSRFILHQSISAMRPGIKLNAIGNLIYRQAKTSGFTVIKNLSGHGIGRKLHEGNYELLNYYNPSNKKRIHAGLVLAVETFVAEKEKYVCRSKDGWTLKTPHGTLAAQFEHTIIVTDSVPIVITV</sequence>
<feature type="binding site" evidence="6">
    <location>
        <position position="239"/>
    </location>
    <ligand>
        <name>a divalent metal cation</name>
        <dbReference type="ChEBI" id="CHEBI:60240"/>
        <label>2</label>
        <note>catalytic</note>
    </ligand>
</feature>
<evidence type="ECO:0000256" key="7">
    <source>
        <dbReference type="RuleBase" id="RU003653"/>
    </source>
</evidence>
<organism evidence="9 10">
    <name type="scientific">Lucifera butyrica</name>
    <dbReference type="NCBI Taxonomy" id="1351585"/>
    <lineage>
        <taxon>Bacteria</taxon>
        <taxon>Bacillati</taxon>
        <taxon>Bacillota</taxon>
        <taxon>Negativicutes</taxon>
        <taxon>Veillonellales</taxon>
        <taxon>Veillonellaceae</taxon>
        <taxon>Lucifera</taxon>
    </lineage>
</organism>
<comment type="catalytic activity">
    <reaction evidence="6 7">
        <text>Release of N-terminal amino acids, preferentially methionine, from peptides and arylamides.</text>
        <dbReference type="EC" id="3.4.11.18"/>
    </reaction>
</comment>
<dbReference type="GO" id="GO:0006508">
    <property type="term" value="P:proteolysis"/>
    <property type="evidence" value="ECO:0007669"/>
    <property type="project" value="UniProtKB-KW"/>
</dbReference>
<comment type="similarity">
    <text evidence="6">Belongs to the peptidase M24A family. Methionine aminopeptidase type 1 subfamily.</text>
</comment>
<keyword evidence="3 6" id="KW-0645">Protease</keyword>
<dbReference type="EMBL" id="UPPP01000105">
    <property type="protein sequence ID" value="VBB08993.1"/>
    <property type="molecule type" value="Genomic_DNA"/>
</dbReference>
<dbReference type="InterPro" id="IPR002467">
    <property type="entry name" value="Pept_M24A_MAP1"/>
</dbReference>
<feature type="binding site" evidence="6">
    <location>
        <position position="76"/>
    </location>
    <ligand>
        <name>substrate</name>
    </ligand>
</feature>
<dbReference type="NCBIfam" id="TIGR00500">
    <property type="entry name" value="met_pdase_I"/>
    <property type="match status" value="1"/>
</dbReference>
<comment type="cofactor">
    <cofactor evidence="6">
        <name>Co(2+)</name>
        <dbReference type="ChEBI" id="CHEBI:48828"/>
    </cofactor>
    <cofactor evidence="6">
        <name>Zn(2+)</name>
        <dbReference type="ChEBI" id="CHEBI:29105"/>
    </cofactor>
    <cofactor evidence="6">
        <name>Mn(2+)</name>
        <dbReference type="ChEBI" id="CHEBI:29035"/>
    </cofactor>
    <cofactor evidence="6">
        <name>Fe(2+)</name>
        <dbReference type="ChEBI" id="CHEBI:29033"/>
    </cofactor>
    <text evidence="6">Binds 2 divalent metal cations per subunit. Has a high-affinity and a low affinity metal-binding site. The true nature of the physiological cofactor is under debate. The enzyme is active with cobalt, zinc, manganese or divalent iron ions. Most likely, methionine aminopeptidases function as mononuclear Fe(2+)-metalloproteases under physiological conditions, and the catalytically relevant metal-binding site has been assigned to the histidine-containing high-affinity site.</text>
</comment>
<dbReference type="PANTHER" id="PTHR43330">
    <property type="entry name" value="METHIONINE AMINOPEPTIDASE"/>
    <property type="match status" value="1"/>
</dbReference>
<dbReference type="Gene3D" id="3.90.230.10">
    <property type="entry name" value="Creatinase/methionine aminopeptidase superfamily"/>
    <property type="match status" value="1"/>
</dbReference>
<dbReference type="InterPro" id="IPR001714">
    <property type="entry name" value="Pept_M24_MAP"/>
</dbReference>
<feature type="binding site" evidence="6">
    <location>
        <position position="93"/>
    </location>
    <ligand>
        <name>a divalent metal cation</name>
        <dbReference type="ChEBI" id="CHEBI:60240"/>
        <label>1</label>
    </ligand>
</feature>
<dbReference type="PANTHER" id="PTHR43330:SF13">
    <property type="entry name" value="METHIONINE AMINOPEPTIDASE 2"/>
    <property type="match status" value="1"/>
</dbReference>
<dbReference type="PRINTS" id="PR00599">
    <property type="entry name" value="MAPEPTIDASE"/>
</dbReference>
<feature type="binding site" evidence="6">
    <location>
        <position position="181"/>
    </location>
    <ligand>
        <name>substrate</name>
    </ligand>
</feature>
<dbReference type="GO" id="GO:0004239">
    <property type="term" value="F:initiator methionyl aminopeptidase activity"/>
    <property type="evidence" value="ECO:0007669"/>
    <property type="project" value="UniProtKB-UniRule"/>
</dbReference>
<dbReference type="SUPFAM" id="SSF55920">
    <property type="entry name" value="Creatinase/aminopeptidase"/>
    <property type="match status" value="1"/>
</dbReference>
<comment type="function">
    <text evidence="1 6">Removes the N-terminal methionine from nascent proteins. The N-terminal methionine is often cleaved when the second residue in the primary sequence is small and uncharged (Met-Ala-, Cys, Gly, Pro, Ser, Thr, or Val). Requires deformylation of the N(alpha)-formylated initiator methionine before it can be hydrolyzed.</text>
</comment>
<evidence type="ECO:0000256" key="2">
    <source>
        <dbReference type="ARBA" id="ARBA00022438"/>
    </source>
</evidence>
<accession>A0A498RFX6</accession>
<keyword evidence="10" id="KW-1185">Reference proteome</keyword>
<reference evidence="9 10" key="1">
    <citation type="submission" date="2018-06" db="EMBL/GenBank/DDBJ databases">
        <authorList>
            <person name="Strepis N."/>
        </authorList>
    </citation>
    <scope>NUCLEOTIDE SEQUENCE [LARGE SCALE GENOMIC DNA]</scope>
    <source>
        <strain evidence="9">LUCI</strain>
    </source>
</reference>
<comment type="subunit">
    <text evidence="6">Monomer.</text>
</comment>
<evidence type="ECO:0000256" key="1">
    <source>
        <dbReference type="ARBA" id="ARBA00002521"/>
    </source>
</evidence>
<evidence type="ECO:0000256" key="4">
    <source>
        <dbReference type="ARBA" id="ARBA00022723"/>
    </source>
</evidence>
<proteinExistence type="inferred from homology"/>
<dbReference type="Proteomes" id="UP000277811">
    <property type="component" value="Unassembled WGS sequence"/>
</dbReference>
<protein>
    <recommendedName>
        <fullName evidence="6 7">Methionine aminopeptidase</fullName>
        <shortName evidence="6">MAP</shortName>
        <shortName evidence="6">MetAP</shortName>
        <ecNumber evidence="6 7">3.4.11.18</ecNumber>
    </recommendedName>
    <alternativeName>
        <fullName evidence="6">Peptidase M</fullName>
    </alternativeName>
</protein>
<evidence type="ECO:0000313" key="10">
    <source>
        <dbReference type="Proteomes" id="UP000277811"/>
    </source>
</evidence>
<evidence type="ECO:0000259" key="8">
    <source>
        <dbReference type="Pfam" id="PF00557"/>
    </source>
</evidence>
<evidence type="ECO:0000256" key="6">
    <source>
        <dbReference type="HAMAP-Rule" id="MF_01974"/>
    </source>
</evidence>
<dbReference type="HAMAP" id="MF_01974">
    <property type="entry name" value="MetAP_1"/>
    <property type="match status" value="1"/>
</dbReference>
<dbReference type="OrthoDB" id="9802055at2"/>
<keyword evidence="5 6" id="KW-0378">Hydrolase</keyword>
<dbReference type="GO" id="GO:0046872">
    <property type="term" value="F:metal ion binding"/>
    <property type="evidence" value="ECO:0007669"/>
    <property type="project" value="UniProtKB-UniRule"/>
</dbReference>
<feature type="binding site" evidence="6">
    <location>
        <position position="174"/>
    </location>
    <ligand>
        <name>a divalent metal cation</name>
        <dbReference type="ChEBI" id="CHEBI:60240"/>
        <label>2</label>
        <note>catalytic</note>
    </ligand>
</feature>
<evidence type="ECO:0000256" key="3">
    <source>
        <dbReference type="ARBA" id="ARBA00022670"/>
    </source>
</evidence>
<evidence type="ECO:0000256" key="5">
    <source>
        <dbReference type="ARBA" id="ARBA00022801"/>
    </source>
</evidence>
<dbReference type="GO" id="GO:0070006">
    <property type="term" value="F:metalloaminopeptidase activity"/>
    <property type="evidence" value="ECO:0007669"/>
    <property type="project" value="UniProtKB-UniRule"/>
</dbReference>
<dbReference type="EC" id="3.4.11.18" evidence="6 7"/>
<evidence type="ECO:0000313" key="9">
    <source>
        <dbReference type="EMBL" id="VBB08993.1"/>
    </source>
</evidence>
<dbReference type="AlphaFoldDB" id="A0A498RFX6"/>
<feature type="binding site" evidence="6">
    <location>
        <position position="208"/>
    </location>
    <ligand>
        <name>a divalent metal cation</name>
        <dbReference type="ChEBI" id="CHEBI:60240"/>
        <label>2</label>
        <note>catalytic</note>
    </ligand>
</feature>
<name>A0A498RFX6_9FIRM</name>
<feature type="binding site" evidence="6">
    <location>
        <position position="104"/>
    </location>
    <ligand>
        <name>a divalent metal cation</name>
        <dbReference type="ChEBI" id="CHEBI:60240"/>
        <label>2</label>
        <note>catalytic</note>
    </ligand>
</feature>
<keyword evidence="4 6" id="KW-0479">Metal-binding</keyword>
<feature type="domain" description="Peptidase M24" evidence="8">
    <location>
        <begin position="12"/>
        <end position="246"/>
    </location>
</feature>
<dbReference type="InterPro" id="IPR036005">
    <property type="entry name" value="Creatinase/aminopeptidase-like"/>
</dbReference>
<dbReference type="InterPro" id="IPR000994">
    <property type="entry name" value="Pept_M24"/>
</dbReference>
<feature type="binding site" evidence="6">
    <location>
        <position position="239"/>
    </location>
    <ligand>
        <name>a divalent metal cation</name>
        <dbReference type="ChEBI" id="CHEBI:60240"/>
        <label>1</label>
    </ligand>
</feature>
<dbReference type="Pfam" id="PF00557">
    <property type="entry name" value="Peptidase_M24"/>
    <property type="match status" value="1"/>
</dbReference>
<gene>
    <name evidence="6" type="primary">map</name>
    <name evidence="9" type="ORF">LUCI_4279</name>
</gene>